<evidence type="ECO:0000256" key="1">
    <source>
        <dbReference type="SAM" id="MobiDB-lite"/>
    </source>
</evidence>
<gene>
    <name evidence="2" type="ORF">KI387_006043</name>
</gene>
<protein>
    <submittedName>
        <fullName evidence="2">Uncharacterized protein</fullName>
    </submittedName>
</protein>
<sequence length="78" mass="7638">AVLRWMGGGASGDRPRSRGRPRGGQQGAGSGLGSLQGRVRRGMGIGNRGDRGFRGGTGSGSLSVGGKGQGCPGSEVGQ</sequence>
<reference evidence="2 3" key="1">
    <citation type="journal article" date="2021" name="Nat. Plants">
        <title>The Taxus genome provides insights into paclitaxel biosynthesis.</title>
        <authorList>
            <person name="Xiong X."/>
            <person name="Gou J."/>
            <person name="Liao Q."/>
            <person name="Li Y."/>
            <person name="Zhou Q."/>
            <person name="Bi G."/>
            <person name="Li C."/>
            <person name="Du R."/>
            <person name="Wang X."/>
            <person name="Sun T."/>
            <person name="Guo L."/>
            <person name="Liang H."/>
            <person name="Lu P."/>
            <person name="Wu Y."/>
            <person name="Zhang Z."/>
            <person name="Ro D.K."/>
            <person name="Shang Y."/>
            <person name="Huang S."/>
            <person name="Yan J."/>
        </authorList>
    </citation>
    <scope>NUCLEOTIDE SEQUENCE [LARGE SCALE GENOMIC DNA]</scope>
    <source>
        <strain evidence="2">Ta-2019</strain>
    </source>
</reference>
<dbReference type="Proteomes" id="UP000824469">
    <property type="component" value="Unassembled WGS sequence"/>
</dbReference>
<evidence type="ECO:0000313" key="3">
    <source>
        <dbReference type="Proteomes" id="UP000824469"/>
    </source>
</evidence>
<feature type="compositionally biased region" description="Gly residues" evidence="1">
    <location>
        <begin position="1"/>
        <end position="11"/>
    </location>
</feature>
<accession>A0AA38LKJ5</accession>
<evidence type="ECO:0000313" key="2">
    <source>
        <dbReference type="EMBL" id="KAH9325865.1"/>
    </source>
</evidence>
<name>A0AA38LKJ5_TAXCH</name>
<dbReference type="AlphaFoldDB" id="A0AA38LKJ5"/>
<feature type="compositionally biased region" description="Gly residues" evidence="1">
    <location>
        <begin position="22"/>
        <end position="34"/>
    </location>
</feature>
<feature type="region of interest" description="Disordered" evidence="1">
    <location>
        <begin position="1"/>
        <end position="78"/>
    </location>
</feature>
<feature type="non-terminal residue" evidence="2">
    <location>
        <position position="78"/>
    </location>
</feature>
<feature type="compositionally biased region" description="Gly residues" evidence="1">
    <location>
        <begin position="54"/>
        <end position="71"/>
    </location>
</feature>
<proteinExistence type="predicted"/>
<comment type="caution">
    <text evidence="2">The sequence shown here is derived from an EMBL/GenBank/DDBJ whole genome shotgun (WGS) entry which is preliminary data.</text>
</comment>
<dbReference type="EMBL" id="JAHRHJ020000002">
    <property type="protein sequence ID" value="KAH9325865.1"/>
    <property type="molecule type" value="Genomic_DNA"/>
</dbReference>
<feature type="non-terminal residue" evidence="2">
    <location>
        <position position="1"/>
    </location>
</feature>
<organism evidence="2 3">
    <name type="scientific">Taxus chinensis</name>
    <name type="common">Chinese yew</name>
    <name type="synonym">Taxus wallichiana var. chinensis</name>
    <dbReference type="NCBI Taxonomy" id="29808"/>
    <lineage>
        <taxon>Eukaryota</taxon>
        <taxon>Viridiplantae</taxon>
        <taxon>Streptophyta</taxon>
        <taxon>Embryophyta</taxon>
        <taxon>Tracheophyta</taxon>
        <taxon>Spermatophyta</taxon>
        <taxon>Pinopsida</taxon>
        <taxon>Pinidae</taxon>
        <taxon>Conifers II</taxon>
        <taxon>Cupressales</taxon>
        <taxon>Taxaceae</taxon>
        <taxon>Taxus</taxon>
    </lineage>
</organism>
<keyword evidence="3" id="KW-1185">Reference proteome</keyword>